<dbReference type="GO" id="GO:0003725">
    <property type="term" value="F:double-stranded RNA binding"/>
    <property type="evidence" value="ECO:0007669"/>
    <property type="project" value="TreeGrafter"/>
</dbReference>
<reference evidence="9" key="1">
    <citation type="journal article" date="2023" name="Insect Mol. Biol.">
        <title>Genome sequencing provides insights into the evolution of gene families encoding plant cell wall-degrading enzymes in longhorned beetles.</title>
        <authorList>
            <person name="Shin N.R."/>
            <person name="Okamura Y."/>
            <person name="Kirsch R."/>
            <person name="Pauchet Y."/>
        </authorList>
    </citation>
    <scope>NUCLEOTIDE SEQUENCE</scope>
    <source>
        <strain evidence="9">RBIC_L_NR</strain>
    </source>
</reference>
<proteinExistence type="inferred from homology"/>
<dbReference type="GO" id="GO:0005886">
    <property type="term" value="C:plasma membrane"/>
    <property type="evidence" value="ECO:0007669"/>
    <property type="project" value="TreeGrafter"/>
</dbReference>
<name>A0AAV8XA82_9CUCU</name>
<evidence type="ECO:0000313" key="9">
    <source>
        <dbReference type="EMBL" id="KAJ8935537.1"/>
    </source>
</evidence>
<dbReference type="InterPro" id="IPR025958">
    <property type="entry name" value="SID1_TM_fam"/>
</dbReference>
<feature type="transmembrane region" description="Helical" evidence="8">
    <location>
        <begin position="26"/>
        <end position="45"/>
    </location>
</feature>
<keyword evidence="6 8" id="KW-0472">Membrane</keyword>
<evidence type="ECO:0000256" key="3">
    <source>
        <dbReference type="ARBA" id="ARBA00022692"/>
    </source>
</evidence>
<gene>
    <name evidence="9" type="ORF">NQ314_012741</name>
</gene>
<keyword evidence="3 8" id="KW-0812">Transmembrane</keyword>
<dbReference type="Proteomes" id="UP001162156">
    <property type="component" value="Unassembled WGS sequence"/>
</dbReference>
<dbReference type="PANTHER" id="PTHR12185">
    <property type="entry name" value="SID1 TRANSMEMBRANE FAMILY MEMEBER"/>
    <property type="match status" value="1"/>
</dbReference>
<keyword evidence="7" id="KW-0325">Glycoprotein</keyword>
<comment type="subcellular location">
    <subcellularLocation>
        <location evidence="1">Membrane</location>
        <topology evidence="1">Multi-pass membrane protein</topology>
    </subcellularLocation>
</comment>
<accession>A0AAV8XA82</accession>
<evidence type="ECO:0000256" key="7">
    <source>
        <dbReference type="ARBA" id="ARBA00023180"/>
    </source>
</evidence>
<keyword evidence="5 8" id="KW-1133">Transmembrane helix</keyword>
<dbReference type="GO" id="GO:0005764">
    <property type="term" value="C:lysosome"/>
    <property type="evidence" value="ECO:0007669"/>
    <property type="project" value="TreeGrafter"/>
</dbReference>
<dbReference type="GO" id="GO:0051033">
    <property type="term" value="F:RNA transmembrane transporter activity"/>
    <property type="evidence" value="ECO:0007669"/>
    <property type="project" value="TreeGrafter"/>
</dbReference>
<dbReference type="Pfam" id="PF13965">
    <property type="entry name" value="SID-1_RNA_chan"/>
    <property type="match status" value="1"/>
</dbReference>
<dbReference type="PANTHER" id="PTHR12185:SF14">
    <property type="entry name" value="CHOLESTEROL UPTAKE PROTEIN 1"/>
    <property type="match status" value="1"/>
</dbReference>
<protein>
    <submittedName>
        <fullName evidence="9">Uncharacterized protein</fullName>
    </submittedName>
</protein>
<dbReference type="EMBL" id="JANEYF010003560">
    <property type="protein sequence ID" value="KAJ8935537.1"/>
    <property type="molecule type" value="Genomic_DNA"/>
</dbReference>
<evidence type="ECO:0000256" key="6">
    <source>
        <dbReference type="ARBA" id="ARBA00023136"/>
    </source>
</evidence>
<organism evidence="9 10">
    <name type="scientific">Rhamnusium bicolor</name>
    <dbReference type="NCBI Taxonomy" id="1586634"/>
    <lineage>
        <taxon>Eukaryota</taxon>
        <taxon>Metazoa</taxon>
        <taxon>Ecdysozoa</taxon>
        <taxon>Arthropoda</taxon>
        <taxon>Hexapoda</taxon>
        <taxon>Insecta</taxon>
        <taxon>Pterygota</taxon>
        <taxon>Neoptera</taxon>
        <taxon>Endopterygota</taxon>
        <taxon>Coleoptera</taxon>
        <taxon>Polyphaga</taxon>
        <taxon>Cucujiformia</taxon>
        <taxon>Chrysomeloidea</taxon>
        <taxon>Cerambycidae</taxon>
        <taxon>Lepturinae</taxon>
        <taxon>Rhagiini</taxon>
        <taxon>Rhamnusium</taxon>
    </lineage>
</organism>
<evidence type="ECO:0000313" key="10">
    <source>
        <dbReference type="Proteomes" id="UP001162156"/>
    </source>
</evidence>
<comment type="similarity">
    <text evidence="2">Belongs to the SID1 family.</text>
</comment>
<keyword evidence="4" id="KW-0732">Signal</keyword>
<comment type="caution">
    <text evidence="9">The sequence shown here is derived from an EMBL/GenBank/DDBJ whole genome shotgun (WGS) entry which is preliminary data.</text>
</comment>
<evidence type="ECO:0000256" key="5">
    <source>
        <dbReference type="ARBA" id="ARBA00022989"/>
    </source>
</evidence>
<evidence type="ECO:0000256" key="8">
    <source>
        <dbReference type="SAM" id="Phobius"/>
    </source>
</evidence>
<evidence type="ECO:0000256" key="2">
    <source>
        <dbReference type="ARBA" id="ARBA00006618"/>
    </source>
</evidence>
<evidence type="ECO:0000256" key="4">
    <source>
        <dbReference type="ARBA" id="ARBA00022729"/>
    </source>
</evidence>
<sequence>MNVTPAESRQWNQGCVLLNFYDKHDVWHLLSALALYFSFMFLMCLDDDIVDKNQNEIPVF</sequence>
<keyword evidence="10" id="KW-1185">Reference proteome</keyword>
<dbReference type="AlphaFoldDB" id="A0AAV8XA82"/>
<evidence type="ECO:0000256" key="1">
    <source>
        <dbReference type="ARBA" id="ARBA00004141"/>
    </source>
</evidence>